<keyword evidence="10" id="KW-0408">Iron</keyword>
<evidence type="ECO:0008006" key="15">
    <source>
        <dbReference type="Google" id="ProtNLM"/>
    </source>
</evidence>
<organism evidence="13 14">
    <name type="scientific">Molorchus minor</name>
    <dbReference type="NCBI Taxonomy" id="1323400"/>
    <lineage>
        <taxon>Eukaryota</taxon>
        <taxon>Metazoa</taxon>
        <taxon>Ecdysozoa</taxon>
        <taxon>Arthropoda</taxon>
        <taxon>Hexapoda</taxon>
        <taxon>Insecta</taxon>
        <taxon>Pterygota</taxon>
        <taxon>Neoptera</taxon>
        <taxon>Endopterygota</taxon>
        <taxon>Coleoptera</taxon>
        <taxon>Polyphaga</taxon>
        <taxon>Cucujiformia</taxon>
        <taxon>Chrysomeloidea</taxon>
        <taxon>Cerambycidae</taxon>
        <taxon>Lamiinae</taxon>
        <taxon>Monochamini</taxon>
        <taxon>Molorchus</taxon>
    </lineage>
</organism>
<dbReference type="PRINTS" id="PR00463">
    <property type="entry name" value="EP450I"/>
</dbReference>
<dbReference type="PANTHER" id="PTHR24292:SF100">
    <property type="entry name" value="CYTOCHROME P450 6A16, ISOFORM B-RELATED"/>
    <property type="match status" value="1"/>
</dbReference>
<sequence>MSLLTDNIVLDLSVLLSSLMVLGVWYVRHSYGYWKRKNVPFLKPKFPLGNNTSLFPKGIAVGIVSRSFYEQFKKMGLKYGGVFLGLRPHLILLDPAHIKDVMTKDFSNFTDRGVYQTTSDPLSVTIFSQSGNDWKNARTKFGAVFTTVKIKSMFYAVVECAAGLEEALDTYALRNSDVDIMETMASLTTDVIGSCAFGISCNSFKHPDAEFRRMGRKLFEEFNLSDQINLFMTINMPKLANKLGIPNIQKEVSKFFFQSVRETVDFREKNNVRRNDFLQLLMDMKNSTDASVKINMNEVTAQAFLFFVAGFETSATTASMALFEISNDKEVQDRAREEILRVLEKHNNDITYEGIAEMKYLGQVVDETLRLWPPVTTLTRVCTKDYTFDDIDLTVEKDVTVLIPTLGLHHDPEYWPDPTRWDPDRFSEENRDARTPFTYLPFGEGPRNCIGLRFGLMQTKIALASILRRYRVSPSPKTVTPLGMDPDTHREHRNIWSPSAAMSLLTDNIVLDLGVLLSSLMVLGVWYVRHSYGYWKRKNVPFLKPKFPLGNNTSFLPKGIAVGIVSRSFYEQFKKMGLKYGGVFLGLRPHLILLDPAHIKDIMTKDFSNFTDRGVYQTTSDPLSVTLFSQSGTDWKNARTKFTAIFTTAKMKSMFYAVVECTAGLEKALDTFAHEKSDVEVIETLACFTTDVIGSCVFGISCNSFKHSDAEFRRMGRKLFDEFTLSDQINLFMTINMPKLANKLGIPNIQKEVSKFFFQSVRETVDFREKDNVRRNDFLQLLIDMKNSTDASVKIDMNEVTAQAFLFFAAGFETSATTASMALFEISNDKEVQDRAREEILRVVEKHNNDITYEGIAEMKYLGQVVDETLRLWPPVTTLTRVCTKDFTFEDIDLTVEKDVPVLIPTLGLHHDPEYWPDPTRWDPDRFSEENRDARTPFTYLPFGEGPRNCIGLRFGLMQTKIALASILRRYRVSPSPKTVTPLGIDPDTFILHTINKVYLKFERIN</sequence>
<dbReference type="InterPro" id="IPR002401">
    <property type="entry name" value="Cyt_P450_E_grp-I"/>
</dbReference>
<dbReference type="PANTHER" id="PTHR24292">
    <property type="entry name" value="CYTOCHROME P450"/>
    <property type="match status" value="1"/>
</dbReference>
<comment type="cofactor">
    <cofactor evidence="1">
        <name>heme</name>
        <dbReference type="ChEBI" id="CHEBI:30413"/>
    </cofactor>
</comment>
<keyword evidence="7" id="KW-0256">Endoplasmic reticulum</keyword>
<evidence type="ECO:0000256" key="2">
    <source>
        <dbReference type="ARBA" id="ARBA00004174"/>
    </source>
</evidence>
<evidence type="ECO:0000256" key="9">
    <source>
        <dbReference type="ARBA" id="ARBA00023002"/>
    </source>
</evidence>
<comment type="subcellular location">
    <subcellularLocation>
        <location evidence="3">Endoplasmic reticulum membrane</location>
        <topology evidence="3">Peripheral membrane protein</topology>
    </subcellularLocation>
    <subcellularLocation>
        <location evidence="2">Microsome membrane</location>
        <topology evidence="2">Peripheral membrane protein</topology>
    </subcellularLocation>
</comment>
<dbReference type="InterPro" id="IPR050476">
    <property type="entry name" value="Insect_CytP450_Detox"/>
</dbReference>
<dbReference type="InterPro" id="IPR017972">
    <property type="entry name" value="Cyt_P450_CS"/>
</dbReference>
<dbReference type="Proteomes" id="UP001162164">
    <property type="component" value="Unassembled WGS sequence"/>
</dbReference>
<evidence type="ECO:0000256" key="3">
    <source>
        <dbReference type="ARBA" id="ARBA00004406"/>
    </source>
</evidence>
<evidence type="ECO:0000256" key="1">
    <source>
        <dbReference type="ARBA" id="ARBA00001971"/>
    </source>
</evidence>
<dbReference type="PRINTS" id="PR00385">
    <property type="entry name" value="P450"/>
</dbReference>
<name>A0ABQ9JWY6_9CUCU</name>
<evidence type="ECO:0000256" key="10">
    <source>
        <dbReference type="ARBA" id="ARBA00023004"/>
    </source>
</evidence>
<evidence type="ECO:0000256" key="5">
    <source>
        <dbReference type="ARBA" id="ARBA00022617"/>
    </source>
</evidence>
<evidence type="ECO:0000313" key="13">
    <source>
        <dbReference type="EMBL" id="KAJ8981922.1"/>
    </source>
</evidence>
<dbReference type="Pfam" id="PF00067">
    <property type="entry name" value="p450"/>
    <property type="match status" value="2"/>
</dbReference>
<evidence type="ECO:0000256" key="12">
    <source>
        <dbReference type="ARBA" id="ARBA00023136"/>
    </source>
</evidence>
<keyword evidence="12" id="KW-0472">Membrane</keyword>
<keyword evidence="8" id="KW-0492">Microsome</keyword>
<dbReference type="CDD" id="cd11056">
    <property type="entry name" value="CYP6-like"/>
    <property type="match status" value="2"/>
</dbReference>
<dbReference type="Gene3D" id="1.10.630.10">
    <property type="entry name" value="Cytochrome P450"/>
    <property type="match status" value="2"/>
</dbReference>
<keyword evidence="11" id="KW-0503">Monooxygenase</keyword>
<comment type="similarity">
    <text evidence="4">Belongs to the cytochrome P450 family.</text>
</comment>
<proteinExistence type="inferred from homology"/>
<dbReference type="PROSITE" id="PS00086">
    <property type="entry name" value="CYTOCHROME_P450"/>
    <property type="match status" value="2"/>
</dbReference>
<evidence type="ECO:0000256" key="11">
    <source>
        <dbReference type="ARBA" id="ARBA00023033"/>
    </source>
</evidence>
<evidence type="ECO:0000313" key="14">
    <source>
        <dbReference type="Proteomes" id="UP001162164"/>
    </source>
</evidence>
<comment type="caution">
    <text evidence="13">The sequence shown here is derived from an EMBL/GenBank/DDBJ whole genome shotgun (WGS) entry which is preliminary data.</text>
</comment>
<evidence type="ECO:0000256" key="6">
    <source>
        <dbReference type="ARBA" id="ARBA00022723"/>
    </source>
</evidence>
<dbReference type="InterPro" id="IPR001128">
    <property type="entry name" value="Cyt_P450"/>
</dbReference>
<protein>
    <recommendedName>
        <fullName evidence="15">Cytochrome P450</fullName>
    </recommendedName>
</protein>
<evidence type="ECO:0000256" key="7">
    <source>
        <dbReference type="ARBA" id="ARBA00022824"/>
    </source>
</evidence>
<reference evidence="13" key="1">
    <citation type="journal article" date="2023" name="Insect Mol. Biol.">
        <title>Genome sequencing provides insights into the evolution of gene families encoding plant cell wall-degrading enzymes in longhorned beetles.</title>
        <authorList>
            <person name="Shin N.R."/>
            <person name="Okamura Y."/>
            <person name="Kirsch R."/>
            <person name="Pauchet Y."/>
        </authorList>
    </citation>
    <scope>NUCLEOTIDE SEQUENCE</scope>
    <source>
        <strain evidence="13">MMC_N1</strain>
    </source>
</reference>
<evidence type="ECO:0000256" key="4">
    <source>
        <dbReference type="ARBA" id="ARBA00010617"/>
    </source>
</evidence>
<keyword evidence="14" id="KW-1185">Reference proteome</keyword>
<dbReference type="EMBL" id="JAPWTJ010000153">
    <property type="protein sequence ID" value="KAJ8981922.1"/>
    <property type="molecule type" value="Genomic_DNA"/>
</dbReference>
<gene>
    <name evidence="13" type="ORF">NQ317_002092</name>
</gene>
<accession>A0ABQ9JWY6</accession>
<dbReference type="SUPFAM" id="SSF48264">
    <property type="entry name" value="Cytochrome P450"/>
    <property type="match status" value="2"/>
</dbReference>
<keyword evidence="9" id="KW-0560">Oxidoreductase</keyword>
<dbReference type="InterPro" id="IPR036396">
    <property type="entry name" value="Cyt_P450_sf"/>
</dbReference>
<keyword evidence="6" id="KW-0479">Metal-binding</keyword>
<keyword evidence="5" id="KW-0349">Heme</keyword>
<evidence type="ECO:0000256" key="8">
    <source>
        <dbReference type="ARBA" id="ARBA00022848"/>
    </source>
</evidence>